<keyword evidence="3" id="KW-1185">Reference proteome</keyword>
<keyword evidence="1" id="KW-0472">Membrane</keyword>
<sequence>MKPAPPSGAISSGPGNVAEVAASSTPSEVISAIVTSASSPPQRASNPNRWLLFGFFFLVVFASIVYFREEIYTFTTDIHKYPILSVVEASQVRKYLGSGWTFGTGQDQVHTIDPASAGSAGAATSTGSAAGAAAQGAAKVAAAAAAPAAAAAKAVAKAAGGAVKNATAAAAGRLLRARFA</sequence>
<comment type="caution">
    <text evidence="2">The sequence shown here is derived from an EMBL/GenBank/DDBJ whole genome shotgun (WGS) entry which is preliminary data.</text>
</comment>
<evidence type="ECO:0000313" key="3">
    <source>
        <dbReference type="Proteomes" id="UP000650467"/>
    </source>
</evidence>
<protein>
    <submittedName>
        <fullName evidence="2">Uncharacterized protein</fullName>
    </submittedName>
</protein>
<reference evidence="2" key="1">
    <citation type="journal article" date="2020" name="bioRxiv">
        <title>Comparative genomics of Chlamydomonas.</title>
        <authorList>
            <person name="Craig R.J."/>
            <person name="Hasan A.R."/>
            <person name="Ness R.W."/>
            <person name="Keightley P.D."/>
        </authorList>
    </citation>
    <scope>NUCLEOTIDE SEQUENCE</scope>
    <source>
        <strain evidence="2">SAG 7.73</strain>
    </source>
</reference>
<dbReference type="Proteomes" id="UP000650467">
    <property type="component" value="Unassembled WGS sequence"/>
</dbReference>
<proteinExistence type="predicted"/>
<keyword evidence="1" id="KW-1133">Transmembrane helix</keyword>
<evidence type="ECO:0000256" key="1">
    <source>
        <dbReference type="SAM" id="Phobius"/>
    </source>
</evidence>
<dbReference type="AlphaFoldDB" id="A0A835T656"/>
<accession>A0A835T656</accession>
<keyword evidence="1" id="KW-0812">Transmembrane</keyword>
<evidence type="ECO:0000313" key="2">
    <source>
        <dbReference type="EMBL" id="KAG2438136.1"/>
    </source>
</evidence>
<name>A0A835T656_CHLIN</name>
<feature type="transmembrane region" description="Helical" evidence="1">
    <location>
        <begin position="50"/>
        <end position="67"/>
    </location>
</feature>
<organism evidence="2 3">
    <name type="scientific">Chlamydomonas incerta</name>
    <dbReference type="NCBI Taxonomy" id="51695"/>
    <lineage>
        <taxon>Eukaryota</taxon>
        <taxon>Viridiplantae</taxon>
        <taxon>Chlorophyta</taxon>
        <taxon>core chlorophytes</taxon>
        <taxon>Chlorophyceae</taxon>
        <taxon>CS clade</taxon>
        <taxon>Chlamydomonadales</taxon>
        <taxon>Chlamydomonadaceae</taxon>
        <taxon>Chlamydomonas</taxon>
    </lineage>
</organism>
<dbReference type="EMBL" id="JAEHOC010000010">
    <property type="protein sequence ID" value="KAG2438136.1"/>
    <property type="molecule type" value="Genomic_DNA"/>
</dbReference>
<gene>
    <name evidence="2" type="ORF">HXX76_005745</name>
</gene>
<dbReference type="OrthoDB" id="541031at2759"/>